<dbReference type="InterPro" id="IPR017853">
    <property type="entry name" value="GH"/>
</dbReference>
<feature type="compositionally biased region" description="Basic and acidic residues" evidence="1">
    <location>
        <begin position="285"/>
        <end position="308"/>
    </location>
</feature>
<keyword evidence="4" id="KW-1185">Reference proteome</keyword>
<dbReference type="InterPro" id="IPR029070">
    <property type="entry name" value="Chitinase_insertion_sf"/>
</dbReference>
<dbReference type="InterPro" id="IPR050314">
    <property type="entry name" value="Glycosyl_Hydrlase_18"/>
</dbReference>
<dbReference type="Pfam" id="PF25534">
    <property type="entry name" value="DUF7918"/>
    <property type="match status" value="1"/>
</dbReference>
<dbReference type="InterPro" id="IPR011583">
    <property type="entry name" value="Chitinase_II/V-like_cat"/>
</dbReference>
<dbReference type="PROSITE" id="PS51910">
    <property type="entry name" value="GH18_2"/>
    <property type="match status" value="1"/>
</dbReference>
<dbReference type="PANTHER" id="PTHR11177">
    <property type="entry name" value="CHITINASE"/>
    <property type="match status" value="1"/>
</dbReference>
<dbReference type="Pfam" id="PF00704">
    <property type="entry name" value="Glyco_hydro_18"/>
    <property type="match status" value="1"/>
</dbReference>
<name>A0ABQ0LQ53_MYCCL</name>
<evidence type="ECO:0000313" key="4">
    <source>
        <dbReference type="Proteomes" id="UP000815677"/>
    </source>
</evidence>
<dbReference type="SUPFAM" id="SSF51445">
    <property type="entry name" value="(Trans)glycosidases"/>
    <property type="match status" value="1"/>
</dbReference>
<reference evidence="3" key="1">
    <citation type="submission" date="2014-09" db="EMBL/GenBank/DDBJ databases">
        <title>Genome sequence of the luminous mushroom Mycena chlorophos for searching fungal bioluminescence genes.</title>
        <authorList>
            <person name="Tanaka Y."/>
            <person name="Kasuga D."/>
            <person name="Oba Y."/>
            <person name="Hase S."/>
            <person name="Sato K."/>
            <person name="Oba Y."/>
            <person name="Sakakibara Y."/>
        </authorList>
    </citation>
    <scope>NUCLEOTIDE SEQUENCE</scope>
</reference>
<accession>A0ABQ0LQ53</accession>
<dbReference type="Gene3D" id="3.10.50.10">
    <property type="match status" value="1"/>
</dbReference>
<feature type="compositionally biased region" description="Polar residues" evidence="1">
    <location>
        <begin position="224"/>
        <end position="238"/>
    </location>
</feature>
<dbReference type="SMART" id="SM00636">
    <property type="entry name" value="Glyco_18"/>
    <property type="match status" value="1"/>
</dbReference>
<evidence type="ECO:0000259" key="2">
    <source>
        <dbReference type="PROSITE" id="PS51910"/>
    </source>
</evidence>
<evidence type="ECO:0000256" key="1">
    <source>
        <dbReference type="SAM" id="MobiDB-lite"/>
    </source>
</evidence>
<evidence type="ECO:0000313" key="3">
    <source>
        <dbReference type="EMBL" id="GAT52672.1"/>
    </source>
</evidence>
<dbReference type="InterPro" id="IPR001223">
    <property type="entry name" value="Glyco_hydro18_cat"/>
</dbReference>
<feature type="region of interest" description="Disordered" evidence="1">
    <location>
        <begin position="193"/>
        <end position="241"/>
    </location>
</feature>
<dbReference type="Gene3D" id="3.20.20.80">
    <property type="entry name" value="Glycosidases"/>
    <property type="match status" value="1"/>
</dbReference>
<dbReference type="Proteomes" id="UP000815677">
    <property type="component" value="Unassembled WGS sequence"/>
</dbReference>
<sequence length="846" mass="90229">MQLNGFSAWISMEEDTAATTEYAVEIDDAQETVTCWIASEVGKTFCVRWQNESYDDEDVSVGVVIDGNPCRRSLHRLSCGKTPNYMDGVNEGGVLRRFTFAPLTTTDDDQFLETPALTEALGVIEVFLVPVEVITQIKDPATVDRDYALPDVVVHEQSKKAVTQRVSFRALDLGPRFATFRFKYRPLDILRANGIAPQPPNLKRKASPELADSPSRPPAKRKASTSIQTSSAPRSTTPIIIDVDDEDSDAEDDALKLLQQQMDALQAQKRSLEARKTARKNTGAKVKEEENAPKVKSEDMGPRSKDNKPALQPHNTAADWQQSEWLPSEKSRIGANDVISPAGLLSLLSTAMLPSSLIHLLLAIALAPTNAVASTITAATSNLTVAAGWYAGYHVADAPLSSVLWSKYTHVIYAFATPTDDPGTIELADSDAELLPQFVADAHKNNVKAGLSIGGWGGSMFFSTNMATEQNRTAFVSSVLGLVQKYDLDLVDFDWEYPGLQGVGCNTVSVNDTENFLLMLQSLRASTQIDLTAATNVRPFPTTNSSLIPQFASVLTWLTPMVYDLSWNWTAGSPQYQRALPSAPLDDSCFASTPGANGESALTPLGSASSAVQAWVDAGIPRNKIVLGVPAYAHSFDVNQTSAFVSTPSSSTSASPVNAAASPSLVPYPYYNTLNHTPGDAWDGTGGVNECGVYSGPGGTFAFFSLVADKYLLSNGSIAPGVPYRWDECSQSPYLYAADHGPHGVLISYVDPRTFGVRGAFVRANGLAGFSMWEVGGDPDGVLLDAILTAPTNASLSVSASGSVDPAPASTASHGSSGAACAICVPVWTLGLALLVSIPTLLLALA</sequence>
<protein>
    <submittedName>
        <fullName evidence="3">Chitinase</fullName>
    </submittedName>
</protein>
<dbReference type="PANTHER" id="PTHR11177:SF392">
    <property type="entry name" value="HAP41P"/>
    <property type="match status" value="1"/>
</dbReference>
<dbReference type="EMBL" id="DF847838">
    <property type="protein sequence ID" value="GAT52672.1"/>
    <property type="molecule type" value="Genomic_DNA"/>
</dbReference>
<organism evidence="3 4">
    <name type="scientific">Mycena chlorophos</name>
    <name type="common">Agaric fungus</name>
    <name type="synonym">Agaricus chlorophos</name>
    <dbReference type="NCBI Taxonomy" id="658473"/>
    <lineage>
        <taxon>Eukaryota</taxon>
        <taxon>Fungi</taxon>
        <taxon>Dikarya</taxon>
        <taxon>Basidiomycota</taxon>
        <taxon>Agaricomycotina</taxon>
        <taxon>Agaricomycetes</taxon>
        <taxon>Agaricomycetidae</taxon>
        <taxon>Agaricales</taxon>
        <taxon>Marasmiineae</taxon>
        <taxon>Mycenaceae</taxon>
        <taxon>Mycena</taxon>
    </lineage>
</organism>
<feature type="region of interest" description="Disordered" evidence="1">
    <location>
        <begin position="268"/>
        <end position="326"/>
    </location>
</feature>
<gene>
    <name evidence="3" type="ORF">MCHLO_09698</name>
</gene>
<feature type="domain" description="GH18" evidence="2">
    <location>
        <begin position="383"/>
        <end position="791"/>
    </location>
</feature>
<dbReference type="InterPro" id="IPR057678">
    <property type="entry name" value="DUF7918"/>
</dbReference>
<proteinExistence type="predicted"/>
<feature type="compositionally biased region" description="Polar residues" evidence="1">
    <location>
        <begin position="313"/>
        <end position="325"/>
    </location>
</feature>